<dbReference type="EMBL" id="CAUYUJ010014437">
    <property type="protein sequence ID" value="CAK0841201.1"/>
    <property type="molecule type" value="Genomic_DNA"/>
</dbReference>
<evidence type="ECO:0000313" key="2">
    <source>
        <dbReference type="EMBL" id="CAK0841201.1"/>
    </source>
</evidence>
<keyword evidence="3" id="KW-1185">Reference proteome</keyword>
<evidence type="ECO:0000256" key="1">
    <source>
        <dbReference type="SAM" id="MobiDB-lite"/>
    </source>
</evidence>
<proteinExistence type="predicted"/>
<feature type="region of interest" description="Disordered" evidence="1">
    <location>
        <begin position="1"/>
        <end position="176"/>
    </location>
</feature>
<reference evidence="2" key="1">
    <citation type="submission" date="2023-10" db="EMBL/GenBank/DDBJ databases">
        <authorList>
            <person name="Chen Y."/>
            <person name="Shah S."/>
            <person name="Dougan E. K."/>
            <person name="Thang M."/>
            <person name="Chan C."/>
        </authorList>
    </citation>
    <scope>NUCLEOTIDE SEQUENCE [LARGE SCALE GENOMIC DNA]</scope>
</reference>
<organism evidence="2 3">
    <name type="scientific">Prorocentrum cordatum</name>
    <dbReference type="NCBI Taxonomy" id="2364126"/>
    <lineage>
        <taxon>Eukaryota</taxon>
        <taxon>Sar</taxon>
        <taxon>Alveolata</taxon>
        <taxon>Dinophyceae</taxon>
        <taxon>Prorocentrales</taxon>
        <taxon>Prorocentraceae</taxon>
        <taxon>Prorocentrum</taxon>
    </lineage>
</organism>
<sequence length="176" mass="18172">MGCRRSASAQPPTSDARLWLAPPLPQQPPLAGPGPRGPGARGRRAAWAPPPATEPTRRIRRPPGLASLALREAAARAARARPALRAQLGVVRRREAPPSTPRESTPTPELAADRERGPLAEDSATTPCEEGSATTARADGQGPSQGSGAAADVPPPLRRVSGGALFDGDLQAGCRN</sequence>
<gene>
    <name evidence="2" type="ORF">PCOR1329_LOCUS36470</name>
</gene>
<dbReference type="Proteomes" id="UP001189429">
    <property type="component" value="Unassembled WGS sequence"/>
</dbReference>
<comment type="caution">
    <text evidence="2">The sequence shown here is derived from an EMBL/GenBank/DDBJ whole genome shotgun (WGS) entry which is preliminary data.</text>
</comment>
<feature type="compositionally biased region" description="Low complexity" evidence="1">
    <location>
        <begin position="62"/>
        <end position="88"/>
    </location>
</feature>
<feature type="compositionally biased region" description="Low complexity" evidence="1">
    <location>
        <begin position="138"/>
        <end position="152"/>
    </location>
</feature>
<accession>A0ABN9T7X2</accession>
<protein>
    <submittedName>
        <fullName evidence="2">Uncharacterized protein</fullName>
    </submittedName>
</protein>
<name>A0ABN9T7X2_9DINO</name>
<feature type="compositionally biased region" description="Pro residues" evidence="1">
    <location>
        <begin position="22"/>
        <end position="36"/>
    </location>
</feature>
<evidence type="ECO:0000313" key="3">
    <source>
        <dbReference type="Proteomes" id="UP001189429"/>
    </source>
</evidence>